<evidence type="ECO:0000313" key="8">
    <source>
        <dbReference type="EMBL" id="MBJ6724178.1"/>
    </source>
</evidence>
<reference evidence="8" key="1">
    <citation type="submission" date="2020-12" db="EMBL/GenBank/DDBJ databases">
        <title>Geomonas sp. Red875, isolated from river sediment.</title>
        <authorList>
            <person name="Xu Z."/>
            <person name="Zhang Z."/>
            <person name="Masuda Y."/>
            <person name="Itoh H."/>
            <person name="Senoo K."/>
        </authorList>
    </citation>
    <scope>NUCLEOTIDE SEQUENCE</scope>
    <source>
        <strain evidence="8">Red875</strain>
    </source>
</reference>
<feature type="domain" description="Response regulatory" evidence="7">
    <location>
        <begin position="2"/>
        <end position="119"/>
    </location>
</feature>
<dbReference type="InterPro" id="IPR011006">
    <property type="entry name" value="CheY-like_superfamily"/>
</dbReference>
<dbReference type="AlphaFoldDB" id="A0A8J7JBZ3"/>
<dbReference type="InterPro" id="IPR039420">
    <property type="entry name" value="WalR-like"/>
</dbReference>
<evidence type="ECO:0000256" key="1">
    <source>
        <dbReference type="ARBA" id="ARBA00022553"/>
    </source>
</evidence>
<dbReference type="GO" id="GO:0000156">
    <property type="term" value="F:phosphorelay response regulator activity"/>
    <property type="evidence" value="ECO:0007669"/>
    <property type="project" value="TreeGrafter"/>
</dbReference>
<comment type="caution">
    <text evidence="8">The sequence shown here is derived from an EMBL/GenBank/DDBJ whole genome shotgun (WGS) entry which is preliminary data.</text>
</comment>
<dbReference type="GO" id="GO:0005829">
    <property type="term" value="C:cytosol"/>
    <property type="evidence" value="ECO:0007669"/>
    <property type="project" value="TreeGrafter"/>
</dbReference>
<keyword evidence="3" id="KW-0805">Transcription regulation</keyword>
<evidence type="ECO:0000259" key="7">
    <source>
        <dbReference type="PROSITE" id="PS50110"/>
    </source>
</evidence>
<dbReference type="Proteomes" id="UP000636888">
    <property type="component" value="Unassembled WGS sequence"/>
</dbReference>
<protein>
    <submittedName>
        <fullName evidence="8">Response regulator transcription factor</fullName>
    </submittedName>
</protein>
<evidence type="ECO:0000256" key="6">
    <source>
        <dbReference type="PROSITE-ProRule" id="PRU00169"/>
    </source>
</evidence>
<accession>A0A8J7JBZ3</accession>
<keyword evidence="1 6" id="KW-0597">Phosphoprotein</keyword>
<dbReference type="EMBL" id="JAEMHM010000004">
    <property type="protein sequence ID" value="MBJ6724178.1"/>
    <property type="molecule type" value="Genomic_DNA"/>
</dbReference>
<dbReference type="SMART" id="SM00448">
    <property type="entry name" value="REC"/>
    <property type="match status" value="1"/>
</dbReference>
<dbReference type="GO" id="GO:0032993">
    <property type="term" value="C:protein-DNA complex"/>
    <property type="evidence" value="ECO:0007669"/>
    <property type="project" value="TreeGrafter"/>
</dbReference>
<dbReference type="RefSeq" id="WP_199383021.1">
    <property type="nucleotide sequence ID" value="NZ_JAEMHM010000004.1"/>
</dbReference>
<dbReference type="PANTHER" id="PTHR48111">
    <property type="entry name" value="REGULATOR OF RPOS"/>
    <property type="match status" value="1"/>
</dbReference>
<dbReference type="GO" id="GO:0006355">
    <property type="term" value="P:regulation of DNA-templated transcription"/>
    <property type="evidence" value="ECO:0007669"/>
    <property type="project" value="TreeGrafter"/>
</dbReference>
<dbReference type="PROSITE" id="PS50110">
    <property type="entry name" value="RESPONSE_REGULATORY"/>
    <property type="match status" value="1"/>
</dbReference>
<dbReference type="SUPFAM" id="SSF52172">
    <property type="entry name" value="CheY-like"/>
    <property type="match status" value="1"/>
</dbReference>
<keyword evidence="2" id="KW-0902">Two-component regulatory system</keyword>
<feature type="modified residue" description="4-aspartylphosphate" evidence="6">
    <location>
        <position position="52"/>
    </location>
</feature>
<keyword evidence="9" id="KW-1185">Reference proteome</keyword>
<evidence type="ECO:0000256" key="3">
    <source>
        <dbReference type="ARBA" id="ARBA00023015"/>
    </source>
</evidence>
<dbReference type="Gene3D" id="3.40.50.2300">
    <property type="match status" value="1"/>
</dbReference>
<gene>
    <name evidence="8" type="ORF">JFN93_05615</name>
</gene>
<keyword evidence="5" id="KW-0804">Transcription</keyword>
<name>A0A8J7JBZ3_9BACT</name>
<evidence type="ECO:0000256" key="4">
    <source>
        <dbReference type="ARBA" id="ARBA00023125"/>
    </source>
</evidence>
<dbReference type="InterPro" id="IPR001789">
    <property type="entry name" value="Sig_transdc_resp-reg_receiver"/>
</dbReference>
<dbReference type="CDD" id="cd17574">
    <property type="entry name" value="REC_OmpR"/>
    <property type="match status" value="1"/>
</dbReference>
<dbReference type="GO" id="GO:0000976">
    <property type="term" value="F:transcription cis-regulatory region binding"/>
    <property type="evidence" value="ECO:0007669"/>
    <property type="project" value="TreeGrafter"/>
</dbReference>
<keyword evidence="4" id="KW-0238">DNA-binding</keyword>
<dbReference type="Pfam" id="PF00072">
    <property type="entry name" value="Response_reg"/>
    <property type="match status" value="1"/>
</dbReference>
<evidence type="ECO:0000256" key="5">
    <source>
        <dbReference type="ARBA" id="ARBA00023163"/>
    </source>
</evidence>
<sequence length="199" mass="23025">MRILIAEDDPVFRHLLEVTLTKWGYDVILAQNGVEAWDRLMGDEAPRIAILDWKMPGMEGVEICQKLRNEMPDPFVYIILLTSQHRDEDLVVGMEAGADDYITKPFKAEELRVRLTAGIRIQHLIETEHKLTEDLKKSLSEIKVLKGLLPICAYCKKIRDDTGYWQKIEDYFSEHLDTKFTHGFCQDCADKILKETKAD</sequence>
<evidence type="ECO:0000313" key="9">
    <source>
        <dbReference type="Proteomes" id="UP000636888"/>
    </source>
</evidence>
<dbReference type="PANTHER" id="PTHR48111:SF1">
    <property type="entry name" value="TWO-COMPONENT RESPONSE REGULATOR ORR33"/>
    <property type="match status" value="1"/>
</dbReference>
<organism evidence="8 9">
    <name type="scientific">Geomesophilobacter sediminis</name>
    <dbReference type="NCBI Taxonomy" id="2798584"/>
    <lineage>
        <taxon>Bacteria</taxon>
        <taxon>Pseudomonadati</taxon>
        <taxon>Thermodesulfobacteriota</taxon>
        <taxon>Desulfuromonadia</taxon>
        <taxon>Geobacterales</taxon>
        <taxon>Geobacteraceae</taxon>
        <taxon>Geomesophilobacter</taxon>
    </lineage>
</organism>
<evidence type="ECO:0000256" key="2">
    <source>
        <dbReference type="ARBA" id="ARBA00023012"/>
    </source>
</evidence>
<proteinExistence type="predicted"/>